<dbReference type="PRINTS" id="PR00662">
    <property type="entry name" value="G6PISOMERASE"/>
</dbReference>
<comment type="pathway">
    <text evidence="8">Carbohydrate biosynthesis; gluconeogenesis.</text>
</comment>
<dbReference type="AlphaFoldDB" id="A0A432MPB7"/>
<accession>A0A432MPB7</accession>
<sequence length="550" mass="60012">MSIAASTPWNNLTRHAREIAGLHLRDLIQDADRCRAMTAKAEGITLDFSRQNATTETFQLLLALAEEARLRDKIRAMFRGDRINSTEDRAVLHVALRAPKGESITLDGINVVDEVHDVLDKIRAFSEKVRSGSWTGATGRPLTDVVSIGIGGSYLGPEFVHEAFRTDPECARSAEGRRLRFLANVDPIDVARNLEGLNPETTLVVVVSKTFTTAETMLNAKTLRQWLVTALGPDSVAKHMVAVSTNLEAVQAFGIDPANAFGFWNWVGGRYSVCSAVGVLPLALQYGMEHVGHFLDGAHAIDRHFLDTPTERNIPAILGLFGVWNSTFLGRPDRALLPYCQALLKLAPHIQQVDMESNGKRVGLDGQPVPFPTGEVDFGEPGTNGQHSFYQLLHQGRVVPADFIGFTKSQRPMDVPGEPVSNHDELMANFFAQPDALAVGKTAEEVAAEGVPADLVPHKVFPGNRPSNVLLVDGRLTPDAVGRILAVYEHRTAVQGFLWGINSFDQWGVELGKVLAKQVRSQLARSRKEGAPIEGFNPSTTALLKTYLGT</sequence>
<evidence type="ECO:0000256" key="9">
    <source>
        <dbReference type="RuleBase" id="RU000612"/>
    </source>
</evidence>
<dbReference type="InterPro" id="IPR035482">
    <property type="entry name" value="SIS_PGI_2"/>
</dbReference>
<dbReference type="UniPathway" id="UPA00138"/>
<dbReference type="InterPro" id="IPR001672">
    <property type="entry name" value="G6P_Isomerase"/>
</dbReference>
<feature type="active site" evidence="8">
    <location>
        <position position="513"/>
    </location>
</feature>
<dbReference type="FunFam" id="3.40.50.10490:FF:000031">
    <property type="entry name" value="Glucose-6-phosphate isomerase"/>
    <property type="match status" value="1"/>
</dbReference>
<reference evidence="10 11" key="1">
    <citation type="submission" date="2018-12" db="EMBL/GenBank/DDBJ databases">
        <authorList>
            <person name="Toschakov S.V."/>
        </authorList>
    </citation>
    <scope>NUCLEOTIDE SEQUENCE [LARGE SCALE GENOMIC DNA]</scope>
    <source>
        <strain evidence="10 11">GM2012</strain>
    </source>
</reference>
<dbReference type="GO" id="GO:0005829">
    <property type="term" value="C:cytosol"/>
    <property type="evidence" value="ECO:0007669"/>
    <property type="project" value="TreeGrafter"/>
</dbReference>
<keyword evidence="6 8" id="KW-0413">Isomerase</keyword>
<dbReference type="Pfam" id="PF00342">
    <property type="entry name" value="PGI"/>
    <property type="match status" value="1"/>
</dbReference>
<protein>
    <recommendedName>
        <fullName evidence="8">Glucose-6-phosphate isomerase</fullName>
        <shortName evidence="8">GPI</shortName>
        <ecNumber evidence="8">5.3.1.9</ecNumber>
    </recommendedName>
    <alternativeName>
        <fullName evidence="8">Phosphoglucose isomerase</fullName>
        <shortName evidence="8">PGI</shortName>
    </alternativeName>
    <alternativeName>
        <fullName evidence="8">Phosphohexose isomerase</fullName>
        <shortName evidence="8">PHI</shortName>
    </alternativeName>
</protein>
<dbReference type="NCBIfam" id="NF001211">
    <property type="entry name" value="PRK00179.1"/>
    <property type="match status" value="1"/>
</dbReference>
<dbReference type="FunFam" id="3.40.50.10490:FF:000048">
    <property type="entry name" value="Glucose-6-phosphate isomerase"/>
    <property type="match status" value="1"/>
</dbReference>
<dbReference type="PROSITE" id="PS00765">
    <property type="entry name" value="P_GLUCOSE_ISOMERASE_1"/>
    <property type="match status" value="1"/>
</dbReference>
<dbReference type="InterPro" id="IPR023096">
    <property type="entry name" value="G6P_Isomerase_C"/>
</dbReference>
<dbReference type="FunFam" id="3.40.50.10490:FF:000018">
    <property type="entry name" value="Glucose-6-phosphate isomerase"/>
    <property type="match status" value="1"/>
</dbReference>
<dbReference type="PROSITE" id="PS00174">
    <property type="entry name" value="P_GLUCOSE_ISOMERASE_2"/>
    <property type="match status" value="1"/>
</dbReference>
<comment type="subcellular location">
    <subcellularLocation>
        <location evidence="8">Cytoplasm</location>
    </subcellularLocation>
</comment>
<dbReference type="Gene3D" id="1.10.1390.10">
    <property type="match status" value="1"/>
</dbReference>
<dbReference type="RefSeq" id="WP_126723688.1">
    <property type="nucleotide sequence ID" value="NZ_RYZH01000003.1"/>
</dbReference>
<dbReference type="GO" id="GO:0097367">
    <property type="term" value="F:carbohydrate derivative binding"/>
    <property type="evidence" value="ECO:0007669"/>
    <property type="project" value="InterPro"/>
</dbReference>
<reference evidence="10 11" key="2">
    <citation type="submission" date="2019-01" db="EMBL/GenBank/DDBJ databases">
        <title>Tautonia sociabilis, a novel thermotolerant planctomycete of Isosphaeraceae family, isolated from a 4000 m deep subterranean habitat.</title>
        <authorList>
            <person name="Kovaleva O.L."/>
            <person name="Elcheninov A.G."/>
            <person name="Van Heerden E."/>
            <person name="Toshchakov S.V."/>
            <person name="Novikov A."/>
            <person name="Bonch-Osmolovskaya E.A."/>
            <person name="Kublanov I.V."/>
        </authorList>
    </citation>
    <scope>NUCLEOTIDE SEQUENCE [LARGE SCALE GENOMIC DNA]</scope>
    <source>
        <strain evidence="10 11">GM2012</strain>
    </source>
</reference>
<evidence type="ECO:0000313" key="11">
    <source>
        <dbReference type="Proteomes" id="UP000280296"/>
    </source>
</evidence>
<dbReference type="Proteomes" id="UP000280296">
    <property type="component" value="Unassembled WGS sequence"/>
</dbReference>
<evidence type="ECO:0000256" key="8">
    <source>
        <dbReference type="HAMAP-Rule" id="MF_00473"/>
    </source>
</evidence>
<dbReference type="EMBL" id="RYZH01000003">
    <property type="protein sequence ID" value="RUL89252.1"/>
    <property type="molecule type" value="Genomic_DNA"/>
</dbReference>
<dbReference type="PANTHER" id="PTHR11469">
    <property type="entry name" value="GLUCOSE-6-PHOSPHATE ISOMERASE"/>
    <property type="match status" value="1"/>
</dbReference>
<dbReference type="Gene3D" id="3.40.50.10490">
    <property type="entry name" value="Glucose-6-phosphate isomerase like protein, domain 1"/>
    <property type="match status" value="2"/>
</dbReference>
<dbReference type="GO" id="GO:0048029">
    <property type="term" value="F:monosaccharide binding"/>
    <property type="evidence" value="ECO:0007669"/>
    <property type="project" value="TreeGrafter"/>
</dbReference>
<dbReference type="PANTHER" id="PTHR11469:SF1">
    <property type="entry name" value="GLUCOSE-6-PHOSPHATE ISOMERASE"/>
    <property type="match status" value="1"/>
</dbReference>
<dbReference type="PROSITE" id="PS51463">
    <property type="entry name" value="P_GLUCOSE_ISOMERASE_3"/>
    <property type="match status" value="1"/>
</dbReference>
<comment type="similarity">
    <text evidence="2 8 9">Belongs to the GPI family.</text>
</comment>
<feature type="active site" description="Proton donor" evidence="8">
    <location>
        <position position="356"/>
    </location>
</feature>
<evidence type="ECO:0000256" key="4">
    <source>
        <dbReference type="ARBA" id="ARBA00022490"/>
    </source>
</evidence>
<organism evidence="10 11">
    <name type="scientific">Tautonia sociabilis</name>
    <dbReference type="NCBI Taxonomy" id="2080755"/>
    <lineage>
        <taxon>Bacteria</taxon>
        <taxon>Pseudomonadati</taxon>
        <taxon>Planctomycetota</taxon>
        <taxon>Planctomycetia</taxon>
        <taxon>Isosphaerales</taxon>
        <taxon>Isosphaeraceae</taxon>
        <taxon>Tautonia</taxon>
    </lineage>
</organism>
<dbReference type="CDD" id="cd05016">
    <property type="entry name" value="SIS_PGI_2"/>
    <property type="match status" value="1"/>
</dbReference>
<feature type="active site" evidence="8">
    <location>
        <position position="387"/>
    </location>
</feature>
<name>A0A432MPB7_9BACT</name>
<evidence type="ECO:0000256" key="7">
    <source>
        <dbReference type="ARBA" id="ARBA00029321"/>
    </source>
</evidence>
<keyword evidence="5 8" id="KW-0324">Glycolysis</keyword>
<comment type="pathway">
    <text evidence="1 8 9">Carbohydrate degradation; glycolysis; D-glyceraldehyde 3-phosphate and glycerone phosphate from D-glucose: step 2/4.</text>
</comment>
<evidence type="ECO:0000256" key="2">
    <source>
        <dbReference type="ARBA" id="ARBA00006604"/>
    </source>
</evidence>
<evidence type="ECO:0000256" key="6">
    <source>
        <dbReference type="ARBA" id="ARBA00023235"/>
    </source>
</evidence>
<comment type="catalytic activity">
    <reaction evidence="7 8 9">
        <text>alpha-D-glucose 6-phosphate = beta-D-fructose 6-phosphate</text>
        <dbReference type="Rhea" id="RHEA:11816"/>
        <dbReference type="ChEBI" id="CHEBI:57634"/>
        <dbReference type="ChEBI" id="CHEBI:58225"/>
        <dbReference type="EC" id="5.3.1.9"/>
    </reaction>
</comment>
<keyword evidence="3 8" id="KW-0312">Gluconeogenesis</keyword>
<gene>
    <name evidence="8" type="primary">pgi</name>
    <name evidence="10" type="ORF">TsocGM_02195</name>
</gene>
<keyword evidence="4 8" id="KW-0963">Cytoplasm</keyword>
<evidence type="ECO:0000256" key="3">
    <source>
        <dbReference type="ARBA" id="ARBA00022432"/>
    </source>
</evidence>
<dbReference type="GO" id="GO:0051156">
    <property type="term" value="P:glucose 6-phosphate metabolic process"/>
    <property type="evidence" value="ECO:0007669"/>
    <property type="project" value="TreeGrafter"/>
</dbReference>
<dbReference type="GO" id="GO:0004347">
    <property type="term" value="F:glucose-6-phosphate isomerase activity"/>
    <property type="evidence" value="ECO:0007669"/>
    <property type="project" value="UniProtKB-UniRule"/>
</dbReference>
<dbReference type="GO" id="GO:0006094">
    <property type="term" value="P:gluconeogenesis"/>
    <property type="evidence" value="ECO:0007669"/>
    <property type="project" value="UniProtKB-UniRule"/>
</dbReference>
<proteinExistence type="inferred from homology"/>
<keyword evidence="11" id="KW-1185">Reference proteome</keyword>
<comment type="function">
    <text evidence="8">Catalyzes the reversible isomerization of glucose-6-phosphate to fructose-6-phosphate.</text>
</comment>
<evidence type="ECO:0000313" key="10">
    <source>
        <dbReference type="EMBL" id="RUL89252.1"/>
    </source>
</evidence>
<dbReference type="HAMAP" id="MF_00473">
    <property type="entry name" value="G6P_isomerase"/>
    <property type="match status" value="1"/>
</dbReference>
<dbReference type="InterPro" id="IPR035476">
    <property type="entry name" value="SIS_PGI_1"/>
</dbReference>
<dbReference type="CDD" id="cd05015">
    <property type="entry name" value="SIS_PGI_1"/>
    <property type="match status" value="1"/>
</dbReference>
<dbReference type="GO" id="GO:0006096">
    <property type="term" value="P:glycolytic process"/>
    <property type="evidence" value="ECO:0007669"/>
    <property type="project" value="UniProtKB-UniRule"/>
</dbReference>
<dbReference type="InterPro" id="IPR046348">
    <property type="entry name" value="SIS_dom_sf"/>
</dbReference>
<evidence type="ECO:0000256" key="5">
    <source>
        <dbReference type="ARBA" id="ARBA00023152"/>
    </source>
</evidence>
<dbReference type="OrthoDB" id="140919at2"/>
<evidence type="ECO:0000256" key="1">
    <source>
        <dbReference type="ARBA" id="ARBA00004926"/>
    </source>
</evidence>
<dbReference type="UniPathway" id="UPA00109">
    <property type="reaction ID" value="UER00181"/>
</dbReference>
<dbReference type="EC" id="5.3.1.9" evidence="8"/>
<dbReference type="InterPro" id="IPR018189">
    <property type="entry name" value="Phosphoglucose_isomerase_CS"/>
</dbReference>
<comment type="caution">
    <text evidence="10">The sequence shown here is derived from an EMBL/GenBank/DDBJ whole genome shotgun (WGS) entry which is preliminary data.</text>
</comment>
<dbReference type="SUPFAM" id="SSF53697">
    <property type="entry name" value="SIS domain"/>
    <property type="match status" value="1"/>
</dbReference>